<sequence>MKALLNIFSLSPEQALNFGRGSSACKPIPQLQTNHHTAGGSSSAGTAVALGNCPGLYRFKATRDSSNRSIGARGRWCETGWGSGVVVWGLARSGLGSDILRTTLLLRVPSSILRCLFIDPYLTLIKGIKHTRSTNPIHLQQQHARLHSHCRPLGPGRCPERREHQHRCLEHQLRYRRNLVGRVRQRPGSQRVHDHGDRQLLKERVGDSGPEDTKKYGECLASCASQYYYVSGGTPTGVMTSQSSATGASTPVNGSAGSTTTSESMASSSGSASQTGSGSDSSDSSESGASSTASDAAESGASSTSEEAAESTGAAASLSLSNGMITLSGGVIGLVAAALAFNVNVLPSRLPMRVLKNNAASARSGSSRHVLSKLQAQQRQSSKVPQGNFQARAEQELIASLVTQACRRWRCKARKRKRPAREHTTSETRLQGCMFNDCQESQDTHFAVQGVEGRRVDVPGLDRTWAPTANTVAALRNPRRPARPDIGITGPRPLPPCNTAQHRRSPPNTSAREGPPPLSLKRGALATVLERGDLMDPLSTRPVQEVCKGQVSALPTRFNRSVTSHHPSIVDVTRAPSATAPTNSVMIASTPAWGIVRVLAATDVAYELATSLAP</sequence>
<dbReference type="EMBL" id="CAJVPM010009685">
    <property type="protein sequence ID" value="CAG8566268.1"/>
    <property type="molecule type" value="Genomic_DNA"/>
</dbReference>
<accession>A0ACA9M3Z3</accession>
<comment type="caution">
    <text evidence="1">The sequence shown here is derived from an EMBL/GenBank/DDBJ whole genome shotgun (WGS) entry which is preliminary data.</text>
</comment>
<gene>
    <name evidence="1" type="ORF">SCALOS_LOCUS5685</name>
</gene>
<evidence type="ECO:0000313" key="2">
    <source>
        <dbReference type="Proteomes" id="UP000789860"/>
    </source>
</evidence>
<proteinExistence type="predicted"/>
<keyword evidence="2" id="KW-1185">Reference proteome</keyword>
<reference evidence="1" key="1">
    <citation type="submission" date="2021-06" db="EMBL/GenBank/DDBJ databases">
        <authorList>
            <person name="Kallberg Y."/>
            <person name="Tangrot J."/>
            <person name="Rosling A."/>
        </authorList>
    </citation>
    <scope>NUCLEOTIDE SEQUENCE</scope>
    <source>
        <strain evidence="1">AU212A</strain>
    </source>
</reference>
<dbReference type="Proteomes" id="UP000789860">
    <property type="component" value="Unassembled WGS sequence"/>
</dbReference>
<feature type="non-terminal residue" evidence="1">
    <location>
        <position position="614"/>
    </location>
</feature>
<name>A0ACA9M3Z3_9GLOM</name>
<evidence type="ECO:0000313" key="1">
    <source>
        <dbReference type="EMBL" id="CAG8566268.1"/>
    </source>
</evidence>
<protein>
    <submittedName>
        <fullName evidence="1">9798_t:CDS:1</fullName>
    </submittedName>
</protein>
<organism evidence="1 2">
    <name type="scientific">Scutellospora calospora</name>
    <dbReference type="NCBI Taxonomy" id="85575"/>
    <lineage>
        <taxon>Eukaryota</taxon>
        <taxon>Fungi</taxon>
        <taxon>Fungi incertae sedis</taxon>
        <taxon>Mucoromycota</taxon>
        <taxon>Glomeromycotina</taxon>
        <taxon>Glomeromycetes</taxon>
        <taxon>Diversisporales</taxon>
        <taxon>Gigasporaceae</taxon>
        <taxon>Scutellospora</taxon>
    </lineage>
</organism>